<evidence type="ECO:0000256" key="3">
    <source>
        <dbReference type="ARBA" id="ARBA00022737"/>
    </source>
</evidence>
<evidence type="ECO:0000256" key="8">
    <source>
        <dbReference type="ARBA" id="ARBA00093627"/>
    </source>
</evidence>
<accession>A0A0D7BMN6</accession>
<reference evidence="12 13" key="1">
    <citation type="journal article" date="2015" name="Fungal Genet. Biol.">
        <title>Evolution of novel wood decay mechanisms in Agaricales revealed by the genome sequences of Fistulina hepatica and Cylindrobasidium torrendii.</title>
        <authorList>
            <person name="Floudas D."/>
            <person name="Held B.W."/>
            <person name="Riley R."/>
            <person name="Nagy L.G."/>
            <person name="Koehler G."/>
            <person name="Ransdell A.S."/>
            <person name="Younus H."/>
            <person name="Chow J."/>
            <person name="Chiniquy J."/>
            <person name="Lipzen A."/>
            <person name="Tritt A."/>
            <person name="Sun H."/>
            <person name="Haridas S."/>
            <person name="LaButti K."/>
            <person name="Ohm R.A."/>
            <person name="Kues U."/>
            <person name="Blanchette R.A."/>
            <person name="Grigoriev I.V."/>
            <person name="Minto R.E."/>
            <person name="Hibbett D.S."/>
        </authorList>
    </citation>
    <scope>NUCLEOTIDE SEQUENCE [LARGE SCALE GENOMIC DNA]</scope>
    <source>
        <strain evidence="12 13">FP15055 ss-10</strain>
    </source>
</reference>
<evidence type="ECO:0000259" key="11">
    <source>
        <dbReference type="PROSITE" id="PS50102"/>
    </source>
</evidence>
<dbReference type="GO" id="GO:0005688">
    <property type="term" value="C:U6 snRNP"/>
    <property type="evidence" value="ECO:0007669"/>
    <property type="project" value="UniProtKB-ARBA"/>
</dbReference>
<keyword evidence="6" id="KW-0539">Nucleus</keyword>
<organism evidence="12 13">
    <name type="scientific">Cylindrobasidium torrendii FP15055 ss-10</name>
    <dbReference type="NCBI Taxonomy" id="1314674"/>
    <lineage>
        <taxon>Eukaryota</taxon>
        <taxon>Fungi</taxon>
        <taxon>Dikarya</taxon>
        <taxon>Basidiomycota</taxon>
        <taxon>Agaricomycotina</taxon>
        <taxon>Agaricomycetes</taxon>
        <taxon>Agaricomycetidae</taxon>
        <taxon>Agaricales</taxon>
        <taxon>Marasmiineae</taxon>
        <taxon>Physalacriaceae</taxon>
        <taxon>Cylindrobasidium</taxon>
    </lineage>
</organism>
<evidence type="ECO:0000256" key="9">
    <source>
        <dbReference type="PROSITE-ProRule" id="PRU00176"/>
    </source>
</evidence>
<dbReference type="PROSITE" id="PS50102">
    <property type="entry name" value="RRM"/>
    <property type="match status" value="3"/>
</dbReference>
<dbReference type="EMBL" id="KN880451">
    <property type="protein sequence ID" value="KIY71712.1"/>
    <property type="molecule type" value="Genomic_DNA"/>
</dbReference>
<evidence type="ECO:0000313" key="12">
    <source>
        <dbReference type="EMBL" id="KIY71712.1"/>
    </source>
</evidence>
<dbReference type="FunFam" id="3.30.70.330:FF:000365">
    <property type="entry name" value="U4/U6 snRNA-associated-splicing factor PRP24"/>
    <property type="match status" value="1"/>
</dbReference>
<feature type="domain" description="RRM" evidence="11">
    <location>
        <begin position="784"/>
        <end position="861"/>
    </location>
</feature>
<dbReference type="Proteomes" id="UP000054007">
    <property type="component" value="Unassembled WGS sequence"/>
</dbReference>
<keyword evidence="4 9" id="KW-0694">RNA-binding</keyword>
<dbReference type="GO" id="GO:0005730">
    <property type="term" value="C:nucleolus"/>
    <property type="evidence" value="ECO:0007669"/>
    <property type="project" value="TreeGrafter"/>
</dbReference>
<dbReference type="GO" id="GO:0008380">
    <property type="term" value="P:RNA splicing"/>
    <property type="evidence" value="ECO:0007669"/>
    <property type="project" value="UniProtKB-KW"/>
</dbReference>
<keyword evidence="13" id="KW-1185">Reference proteome</keyword>
<proteinExistence type="predicted"/>
<dbReference type="Gene3D" id="1.25.40.10">
    <property type="entry name" value="Tetratricopeptide repeat domain"/>
    <property type="match status" value="2"/>
</dbReference>
<feature type="region of interest" description="Disordered" evidence="10">
    <location>
        <begin position="552"/>
        <end position="616"/>
    </location>
</feature>
<evidence type="ECO:0000256" key="4">
    <source>
        <dbReference type="ARBA" id="ARBA00022884"/>
    </source>
</evidence>
<dbReference type="InterPro" id="IPR012677">
    <property type="entry name" value="Nucleotide-bd_a/b_plait_sf"/>
</dbReference>
<evidence type="ECO:0000313" key="13">
    <source>
        <dbReference type="Proteomes" id="UP000054007"/>
    </source>
</evidence>
<feature type="region of interest" description="Disordered" evidence="10">
    <location>
        <begin position="969"/>
        <end position="1014"/>
    </location>
</feature>
<dbReference type="CDD" id="cd12297">
    <property type="entry name" value="RRM2_Prp24"/>
    <property type="match status" value="1"/>
</dbReference>
<dbReference type="SUPFAM" id="SSF54928">
    <property type="entry name" value="RNA-binding domain, RBD"/>
    <property type="match status" value="3"/>
</dbReference>
<keyword evidence="3" id="KW-0677">Repeat</keyword>
<dbReference type="OrthoDB" id="360390at2759"/>
<dbReference type="InterPro" id="IPR000504">
    <property type="entry name" value="RRM_dom"/>
</dbReference>
<protein>
    <recommendedName>
        <fullName evidence="8">U4/U6 snRNA-associated-splicing factor PRP24</fullName>
    </recommendedName>
</protein>
<feature type="compositionally biased region" description="Low complexity" evidence="10">
    <location>
        <begin position="568"/>
        <end position="578"/>
    </location>
</feature>
<name>A0A0D7BMN6_9AGAR</name>
<feature type="domain" description="RRM" evidence="11">
    <location>
        <begin position="693"/>
        <end position="770"/>
    </location>
</feature>
<dbReference type="CDD" id="cd00590">
    <property type="entry name" value="RRM_SF"/>
    <property type="match status" value="1"/>
</dbReference>
<dbReference type="SMART" id="SM00360">
    <property type="entry name" value="RRM"/>
    <property type="match status" value="4"/>
</dbReference>
<dbReference type="InterPro" id="IPR034398">
    <property type="entry name" value="Prp24_RRM2"/>
</dbReference>
<evidence type="ECO:0000256" key="2">
    <source>
        <dbReference type="ARBA" id="ARBA00022664"/>
    </source>
</evidence>
<sequence length="1014" mass="112555">MEKGLTELADVLGAISETPLDYSLHVKNVALAKSLEGMEAELVSALETFTQFYAAGEDVWTALIENKTKTVDLDSESGWKELLALYEQAEGDYLSISIMKKHAQLLVDTFNKYEEGEEMKPAQLGEMFSERWMRIALNALAKKSIGHITQAHEVWDIYRDWELEQLERTTGDAKMLLAENITVELIERLRQPHSNSEDTMQAYSSFTTNHKPPQEYEQLLVDASKIRAQAVKSYSRREPMEASLTQSAYSLDAYSRYITWEARSKFPDLFCTSGLHERAIAEAEKRRWKQEVGAEAYLTIFWTSYADAVRTLTRGTDMELQVLKRAVRSVPASGEVWARYIRLLERASTVGSSDAAATVAELYDRAMGSGVAKGDVEQIVPVVLARAGFEKRRLEAIEDDDVLTTLIVVLESGLELIRKLPVTDSWFRIEKYVAEVYRSTGLVDNVVTVWEETVKAKKPSYVAYISYTDALAKANRQDDAREVFQNVHRKNFDWPEAVWDAWLGFEHLYGTVEEINTAIDQIAKARSALDARRLKEAEKAYQYAAEQAAGASMGDAPLPSDDAMVVDQPAPQASAASSERGTKRRADASPEADNNSKRQKGNATAPAEVPSLKRDRENSTVFVSELPADTIDDDLRAVFKDCGTIREIKITPLPNGPVATVEFMEKENVPAALTKDKKRIREQEIAVHLAWQSTLYVTNFPESADDATIRALFEKYGTLFDVRWPSKKFKNTRRFCYVQFTSPPSAQSALQLHGTELEPGLKLSVLISNPERKKGRTDQDANEREIHVGGLHRSTTASDLRKLFKDCGAIKDVRIGTANDGSCKGFAFVEFEAPEGAQAAVDTLHNSQFKSRRLSVVLSEPRTKRSRIVTDSGFGEQDDLKNRSVRIKNLPPDSETQEGLLQQVLEKFADIKRVEITGNQASVELASAVEAGKLLLMTEPVVFGGNTLQFVEDTAPVKSAASKFVPRAAGKPRAGGLKKRVAVSSGTGSSAGGPSHGTAPSTGKAQNDFRSMLK</sequence>
<keyword evidence="5" id="KW-0508">mRNA splicing</keyword>
<feature type="compositionally biased region" description="Polar residues" evidence="10">
    <location>
        <begin position="1003"/>
        <end position="1014"/>
    </location>
</feature>
<dbReference type="InterPro" id="IPR011990">
    <property type="entry name" value="TPR-like_helical_dom_sf"/>
</dbReference>
<feature type="domain" description="RRM" evidence="11">
    <location>
        <begin position="619"/>
        <end position="692"/>
    </location>
</feature>
<evidence type="ECO:0000256" key="5">
    <source>
        <dbReference type="ARBA" id="ARBA00023187"/>
    </source>
</evidence>
<evidence type="ECO:0000256" key="7">
    <source>
        <dbReference type="ARBA" id="ARBA00093374"/>
    </source>
</evidence>
<dbReference type="Gene3D" id="3.30.70.330">
    <property type="match status" value="3"/>
</dbReference>
<evidence type="ECO:0000256" key="10">
    <source>
        <dbReference type="SAM" id="MobiDB-lite"/>
    </source>
</evidence>
<dbReference type="GO" id="GO:0003723">
    <property type="term" value="F:RNA binding"/>
    <property type="evidence" value="ECO:0007669"/>
    <property type="project" value="UniProtKB-UniRule"/>
</dbReference>
<dbReference type="Pfam" id="PF00076">
    <property type="entry name" value="RRM_1"/>
    <property type="match status" value="3"/>
</dbReference>
<evidence type="ECO:0000256" key="1">
    <source>
        <dbReference type="ARBA" id="ARBA00004123"/>
    </source>
</evidence>
<dbReference type="InterPro" id="IPR034397">
    <property type="entry name" value="Prp24_RRM1"/>
</dbReference>
<dbReference type="CDD" id="cd12296">
    <property type="entry name" value="RRM1_Prp24"/>
    <property type="match status" value="1"/>
</dbReference>
<comment type="function">
    <text evidence="7">Functions as a recycling factor of the spliceosome, a machinery that forms on each precursor-messenger RNA (pre-mRNA) and catalyzes the removal of introns. Chaperones the re-annealing of U4 and U6 snRNAs (small nuclear RNAs) released from previous rounds of splicing, an initial step in reforming the U4/U6-U5 tri-snRNP (small nuclear ribonucleoprotein) that can reassemble into another spliceosome complex; this step involves binding U6 and facilitating the unwinding of the U6 internal stem loop, followed by base-pairing of U6 to U4.</text>
</comment>
<dbReference type="GO" id="GO:0006397">
    <property type="term" value="P:mRNA processing"/>
    <property type="evidence" value="ECO:0007669"/>
    <property type="project" value="UniProtKB-KW"/>
</dbReference>
<comment type="subcellular location">
    <subcellularLocation>
        <location evidence="1">Nucleus</location>
    </subcellularLocation>
</comment>
<gene>
    <name evidence="12" type="ORF">CYLTODRAFT_368834</name>
</gene>
<dbReference type="STRING" id="1314674.A0A0D7BMN6"/>
<dbReference type="PANTHER" id="PTHR23236">
    <property type="entry name" value="EUKARYOTIC TRANSLATION INITIATION FACTOR 4B/4H"/>
    <property type="match status" value="1"/>
</dbReference>
<dbReference type="SUPFAM" id="SSF48452">
    <property type="entry name" value="TPR-like"/>
    <property type="match status" value="1"/>
</dbReference>
<dbReference type="PANTHER" id="PTHR23236:SF95">
    <property type="entry name" value="NUCLEOLAR PROTEIN 13"/>
    <property type="match status" value="1"/>
</dbReference>
<evidence type="ECO:0000256" key="6">
    <source>
        <dbReference type="ARBA" id="ARBA00023242"/>
    </source>
</evidence>
<keyword evidence="2" id="KW-0507">mRNA processing</keyword>
<dbReference type="AlphaFoldDB" id="A0A0D7BMN6"/>
<dbReference type="InterPro" id="IPR035979">
    <property type="entry name" value="RBD_domain_sf"/>
</dbReference>